<sequence length="129" mass="14699">MECLHQSLPDYFRGRHVDKSFSIGVWVFLELKPHRQQSLKYKICPKLAPKNYGPFQITGRLGAASYRLQLHPVFHVSLLKKVVGTYDIEKTLPPRLDLEIVGDVVPAAVLATLCWAKSDFCIFLSFAIR</sequence>
<dbReference type="InterPro" id="IPR056924">
    <property type="entry name" value="SH3_Tf2-1"/>
</dbReference>
<reference evidence="2 3" key="1">
    <citation type="journal article" date="2023" name="Life. Sci Alliance">
        <title>Evolutionary insights into 3D genome organization and epigenetic landscape of Vigna mungo.</title>
        <authorList>
            <person name="Junaid A."/>
            <person name="Singh B."/>
            <person name="Bhatia S."/>
        </authorList>
    </citation>
    <scope>NUCLEOTIDE SEQUENCE [LARGE SCALE GENOMIC DNA]</scope>
    <source>
        <strain evidence="2">Urdbean</strain>
    </source>
</reference>
<name>A0AAQ3N5K4_VIGMU</name>
<dbReference type="AlphaFoldDB" id="A0AAQ3N5K4"/>
<proteinExistence type="predicted"/>
<evidence type="ECO:0000259" key="1">
    <source>
        <dbReference type="Pfam" id="PF24626"/>
    </source>
</evidence>
<evidence type="ECO:0000313" key="2">
    <source>
        <dbReference type="EMBL" id="WVZ02917.1"/>
    </source>
</evidence>
<organism evidence="2 3">
    <name type="scientific">Vigna mungo</name>
    <name type="common">Black gram</name>
    <name type="synonym">Phaseolus mungo</name>
    <dbReference type="NCBI Taxonomy" id="3915"/>
    <lineage>
        <taxon>Eukaryota</taxon>
        <taxon>Viridiplantae</taxon>
        <taxon>Streptophyta</taxon>
        <taxon>Embryophyta</taxon>
        <taxon>Tracheophyta</taxon>
        <taxon>Spermatophyta</taxon>
        <taxon>Magnoliopsida</taxon>
        <taxon>eudicotyledons</taxon>
        <taxon>Gunneridae</taxon>
        <taxon>Pentapetalae</taxon>
        <taxon>rosids</taxon>
        <taxon>fabids</taxon>
        <taxon>Fabales</taxon>
        <taxon>Fabaceae</taxon>
        <taxon>Papilionoideae</taxon>
        <taxon>50 kb inversion clade</taxon>
        <taxon>NPAAA clade</taxon>
        <taxon>indigoferoid/millettioid clade</taxon>
        <taxon>Phaseoleae</taxon>
        <taxon>Vigna</taxon>
    </lineage>
</organism>
<evidence type="ECO:0000313" key="3">
    <source>
        <dbReference type="Proteomes" id="UP001374535"/>
    </source>
</evidence>
<dbReference type="Pfam" id="PF24626">
    <property type="entry name" value="SH3_Tf2-1"/>
    <property type="match status" value="1"/>
</dbReference>
<keyword evidence="3" id="KW-1185">Reference proteome</keyword>
<dbReference type="EMBL" id="CP144694">
    <property type="protein sequence ID" value="WVZ02917.1"/>
    <property type="molecule type" value="Genomic_DNA"/>
</dbReference>
<dbReference type="Proteomes" id="UP001374535">
    <property type="component" value="Chromosome 7"/>
</dbReference>
<gene>
    <name evidence="2" type="ORF">V8G54_023723</name>
</gene>
<feature type="domain" description="Tf2-1-like SH3-like" evidence="1">
    <location>
        <begin position="26"/>
        <end position="82"/>
    </location>
</feature>
<protein>
    <recommendedName>
        <fullName evidence="1">Tf2-1-like SH3-like domain-containing protein</fullName>
    </recommendedName>
</protein>
<accession>A0AAQ3N5K4</accession>